<reference evidence="1 2" key="1">
    <citation type="submission" date="2024-11" db="EMBL/GenBank/DDBJ databases">
        <title>Adaptive evolution of stress response genes in parasites aligns with host niche diversity.</title>
        <authorList>
            <person name="Hahn C."/>
            <person name="Resl P."/>
        </authorList>
    </citation>
    <scope>NUCLEOTIDE SEQUENCE [LARGE SCALE GENOMIC DNA]</scope>
    <source>
        <strain evidence="1">EGGRZ-B1_66</strain>
        <tissue evidence="1">Body</tissue>
    </source>
</reference>
<evidence type="ECO:0000313" key="1">
    <source>
        <dbReference type="EMBL" id="KAL3312164.1"/>
    </source>
</evidence>
<comment type="caution">
    <text evidence="1">The sequence shown here is derived from an EMBL/GenBank/DDBJ whole genome shotgun (WGS) entry which is preliminary data.</text>
</comment>
<gene>
    <name evidence="1" type="ORF">Ciccas_009245</name>
</gene>
<sequence>ELQHARRGAVSAVRSTSPHHVAQSVEQLSSWPLPLVQLLKLNSTEHAQLMQAIVISRLQASVLPLY</sequence>
<dbReference type="Proteomes" id="UP001626550">
    <property type="component" value="Unassembled WGS sequence"/>
</dbReference>
<protein>
    <submittedName>
        <fullName evidence="1">Uncharacterized protein</fullName>
    </submittedName>
</protein>
<dbReference type="AlphaFoldDB" id="A0ABD2PXL8"/>
<dbReference type="EMBL" id="JBJKFK010001819">
    <property type="protein sequence ID" value="KAL3312164.1"/>
    <property type="molecule type" value="Genomic_DNA"/>
</dbReference>
<proteinExistence type="predicted"/>
<evidence type="ECO:0000313" key="2">
    <source>
        <dbReference type="Proteomes" id="UP001626550"/>
    </source>
</evidence>
<keyword evidence="2" id="KW-1185">Reference proteome</keyword>
<organism evidence="1 2">
    <name type="scientific">Cichlidogyrus casuarinus</name>
    <dbReference type="NCBI Taxonomy" id="1844966"/>
    <lineage>
        <taxon>Eukaryota</taxon>
        <taxon>Metazoa</taxon>
        <taxon>Spiralia</taxon>
        <taxon>Lophotrochozoa</taxon>
        <taxon>Platyhelminthes</taxon>
        <taxon>Monogenea</taxon>
        <taxon>Monopisthocotylea</taxon>
        <taxon>Dactylogyridea</taxon>
        <taxon>Ancyrocephalidae</taxon>
        <taxon>Cichlidogyrus</taxon>
    </lineage>
</organism>
<feature type="non-terminal residue" evidence="1">
    <location>
        <position position="1"/>
    </location>
</feature>
<name>A0ABD2PXL8_9PLAT</name>
<accession>A0ABD2PXL8</accession>